<dbReference type="OrthoDB" id="3208495at2759"/>
<organism evidence="2 3">
    <name type="scientific">Mycena indigotica</name>
    <dbReference type="NCBI Taxonomy" id="2126181"/>
    <lineage>
        <taxon>Eukaryota</taxon>
        <taxon>Fungi</taxon>
        <taxon>Dikarya</taxon>
        <taxon>Basidiomycota</taxon>
        <taxon>Agaricomycotina</taxon>
        <taxon>Agaricomycetes</taxon>
        <taxon>Agaricomycetidae</taxon>
        <taxon>Agaricales</taxon>
        <taxon>Marasmiineae</taxon>
        <taxon>Mycenaceae</taxon>
        <taxon>Mycena</taxon>
    </lineage>
</organism>
<dbReference type="Pfam" id="PF18759">
    <property type="entry name" value="Plavaka"/>
    <property type="match status" value="1"/>
</dbReference>
<evidence type="ECO:0000313" key="2">
    <source>
        <dbReference type="EMBL" id="KAF7312640.1"/>
    </source>
</evidence>
<evidence type="ECO:0000256" key="1">
    <source>
        <dbReference type="SAM" id="MobiDB-lite"/>
    </source>
</evidence>
<feature type="compositionally biased region" description="Basic residues" evidence="1">
    <location>
        <begin position="495"/>
        <end position="515"/>
    </location>
</feature>
<feature type="region of interest" description="Disordered" evidence="1">
    <location>
        <begin position="1"/>
        <end position="66"/>
    </location>
</feature>
<accession>A0A8H6TB58</accession>
<feature type="region of interest" description="Disordered" evidence="1">
    <location>
        <begin position="473"/>
        <end position="571"/>
    </location>
</feature>
<gene>
    <name evidence="2" type="ORF">MIND_00278100</name>
</gene>
<dbReference type="InterPro" id="IPR041078">
    <property type="entry name" value="Plavaka"/>
</dbReference>
<reference evidence="2" key="1">
    <citation type="submission" date="2020-05" db="EMBL/GenBank/DDBJ databases">
        <title>Mycena genomes resolve the evolution of fungal bioluminescence.</title>
        <authorList>
            <person name="Tsai I.J."/>
        </authorList>
    </citation>
    <scope>NUCLEOTIDE SEQUENCE</scope>
    <source>
        <strain evidence="2">171206Taipei</strain>
    </source>
</reference>
<proteinExistence type="predicted"/>
<name>A0A8H6TB58_9AGAR</name>
<dbReference type="RefSeq" id="XP_037224748.1">
    <property type="nucleotide sequence ID" value="XM_037359653.1"/>
</dbReference>
<feature type="compositionally biased region" description="Polar residues" evidence="1">
    <location>
        <begin position="37"/>
        <end position="51"/>
    </location>
</feature>
<dbReference type="Proteomes" id="UP000636479">
    <property type="component" value="Unassembled WGS sequence"/>
</dbReference>
<protein>
    <submittedName>
        <fullName evidence="2">Uncharacterized protein</fullName>
    </submittedName>
</protein>
<sequence>MQLPSAPPSPPAAPRRAPAKLNDAAPTPLPHLRRKASSQSLPQPAPNTVQSIAEPESPLESQPSTWIRTEPNHFGLYKVYPQRPTHDPDEHAMLNDLYCAPKDQINWDNLPLPKEPWYYPFPNASVAHLMKYHIEEENPGSIGGFDRFIQNILQPNDEAESDGVDLRDLPRPFSTKKFLEQLDKNGIEPLEVTDKWISGSVQLKMPCVGHSQKECDAPTFTVTDIHYRPLLDPIREVLQGPLFEKLHTTPFSLRFDPTFDSTSADIVLDDANPPLNEYGLPGLPPGHEEVFGELYTSAAFLEAYKAIPQPPPPQSPEDPVESIIMGIMEWSDATHLAQFGTASLWPGYTFFGNHPKGFRAKPSSNAGFHQAYFATLPDSIRDTYRAHYGCDMSDEVYKHLKRELMHRIWDLLLSEDFIDAYDNGIKIRCWDGIVRLVFPRFFIYGADYPEKILLATIAAAAKAATAVTDIQPTTLPQNPVPPVPPSLHSSATSKPKPKPKPKPKSKAKAKTKAKLKSTGPAIPLANASDNETLIPGLPTPIADHSSDSAMLSANPDGDLPPAAGPSTHESPTTCLRQLTRQVRWLHQGEQVEKPFNLITFKLHSLPDYPDAILRYGTTDSFSTQIVSNLQLDFIQF</sequence>
<dbReference type="EMBL" id="JACAZF010000002">
    <property type="protein sequence ID" value="KAF7312640.1"/>
    <property type="molecule type" value="Genomic_DNA"/>
</dbReference>
<feature type="compositionally biased region" description="Pro residues" evidence="1">
    <location>
        <begin position="1"/>
        <end position="13"/>
    </location>
</feature>
<dbReference type="AlphaFoldDB" id="A0A8H6TB58"/>
<dbReference type="GeneID" id="59342169"/>
<comment type="caution">
    <text evidence="2">The sequence shown here is derived from an EMBL/GenBank/DDBJ whole genome shotgun (WGS) entry which is preliminary data.</text>
</comment>
<evidence type="ECO:0000313" key="3">
    <source>
        <dbReference type="Proteomes" id="UP000636479"/>
    </source>
</evidence>
<keyword evidence="3" id="KW-1185">Reference proteome</keyword>